<dbReference type="OrthoDB" id="9800034at2"/>
<proteinExistence type="predicted"/>
<reference evidence="7 8" key="1">
    <citation type="journal article" date="2015" name="Sci. Rep.">
        <title>Unraveling adaptation of Pontibacter korlensis to radiation and infertility in desert through complete genome and comparative transcriptomic analysis.</title>
        <authorList>
            <person name="Dai J."/>
            <person name="Dai W."/>
            <person name="Qiu C."/>
            <person name="Yang Z."/>
            <person name="Zhang Y."/>
            <person name="Zhou M."/>
            <person name="Zhang L."/>
            <person name="Fang C."/>
            <person name="Gao Q."/>
            <person name="Yang Q."/>
            <person name="Li X."/>
            <person name="Wang Z."/>
            <person name="Wang Z."/>
            <person name="Jia Z."/>
            <person name="Chen X."/>
        </authorList>
    </citation>
    <scope>NUCLEOTIDE SEQUENCE [LARGE SCALE GENOMIC DNA]</scope>
    <source>
        <strain evidence="7 8">X14-1T</strain>
    </source>
</reference>
<gene>
    <name evidence="7" type="ORF">PKOR_18420</name>
</gene>
<keyword evidence="4 5" id="KW-0472">Membrane</keyword>
<dbReference type="InterPro" id="IPR010652">
    <property type="entry name" value="DUF1232"/>
</dbReference>
<comment type="subcellular location">
    <subcellularLocation>
        <location evidence="1">Endomembrane system</location>
        <topology evidence="1">Multi-pass membrane protein</topology>
    </subcellularLocation>
</comment>
<dbReference type="STRING" id="400092.PKOR_18420"/>
<feature type="domain" description="DUF1232" evidence="6">
    <location>
        <begin position="88"/>
        <end position="121"/>
    </location>
</feature>
<name>A0A0E3ZHV0_9BACT</name>
<keyword evidence="2 5" id="KW-0812">Transmembrane</keyword>
<evidence type="ECO:0000256" key="1">
    <source>
        <dbReference type="ARBA" id="ARBA00004127"/>
    </source>
</evidence>
<feature type="transmembrane region" description="Helical" evidence="5">
    <location>
        <begin position="81"/>
        <end position="100"/>
    </location>
</feature>
<evidence type="ECO:0000256" key="2">
    <source>
        <dbReference type="ARBA" id="ARBA00022692"/>
    </source>
</evidence>
<accession>A0A0E3ZHV0</accession>
<dbReference type="PATRIC" id="fig|400092.3.peg.4034"/>
<evidence type="ECO:0000256" key="4">
    <source>
        <dbReference type="ARBA" id="ARBA00023136"/>
    </source>
</evidence>
<dbReference type="Pfam" id="PF06803">
    <property type="entry name" value="DUF1232"/>
    <property type="match status" value="1"/>
</dbReference>
<evidence type="ECO:0000313" key="8">
    <source>
        <dbReference type="Proteomes" id="UP000033109"/>
    </source>
</evidence>
<dbReference type="HOGENOM" id="CLU_110199_0_1_10"/>
<dbReference type="KEGG" id="pko:PKOR_18420"/>
<dbReference type="EMBL" id="CP009621">
    <property type="protein sequence ID" value="AKD04710.1"/>
    <property type="molecule type" value="Genomic_DNA"/>
</dbReference>
<evidence type="ECO:0000256" key="3">
    <source>
        <dbReference type="ARBA" id="ARBA00022989"/>
    </source>
</evidence>
<dbReference type="Proteomes" id="UP000033109">
    <property type="component" value="Chromosome"/>
</dbReference>
<organism evidence="7 8">
    <name type="scientific">Pontibacter korlensis</name>
    <dbReference type="NCBI Taxonomy" id="400092"/>
    <lineage>
        <taxon>Bacteria</taxon>
        <taxon>Pseudomonadati</taxon>
        <taxon>Bacteroidota</taxon>
        <taxon>Cytophagia</taxon>
        <taxon>Cytophagales</taxon>
        <taxon>Hymenobacteraceae</taxon>
        <taxon>Pontibacter</taxon>
    </lineage>
</organism>
<protein>
    <recommendedName>
        <fullName evidence="6">DUF1232 domain-containing protein</fullName>
    </recommendedName>
</protein>
<keyword evidence="8" id="KW-1185">Reference proteome</keyword>
<dbReference type="RefSeq" id="WP_046312604.1">
    <property type="nucleotide sequence ID" value="NZ_CBCSCY010000008.1"/>
</dbReference>
<evidence type="ECO:0000256" key="5">
    <source>
        <dbReference type="SAM" id="Phobius"/>
    </source>
</evidence>
<evidence type="ECO:0000259" key="6">
    <source>
        <dbReference type="Pfam" id="PF06803"/>
    </source>
</evidence>
<dbReference type="AlphaFoldDB" id="A0A0E3ZHV0"/>
<sequence>MLQDWIQKGYSYSQNPIFRKLTGKAGAMLTKPMKVGLLLTTAYNKLVDVNGKETGFHQLKNVMQTFIRLVRAYIRGDYRDVSSKSMVIGVAVLLYLVTPLDIIPDFIPVIGLMDDISLMAWFVDAFSKEILKYREWETQTSYENIGRF</sequence>
<keyword evidence="3 5" id="KW-1133">Transmembrane helix</keyword>
<evidence type="ECO:0000313" key="7">
    <source>
        <dbReference type="EMBL" id="AKD04710.1"/>
    </source>
</evidence>
<dbReference type="GO" id="GO:0012505">
    <property type="term" value="C:endomembrane system"/>
    <property type="evidence" value="ECO:0007669"/>
    <property type="project" value="UniProtKB-SubCell"/>
</dbReference>